<dbReference type="Proteomes" id="UP000051952">
    <property type="component" value="Unassembled WGS sequence"/>
</dbReference>
<organism evidence="1 2">
    <name type="scientific">Bodo saltans</name>
    <name type="common">Flagellated protozoan</name>
    <dbReference type="NCBI Taxonomy" id="75058"/>
    <lineage>
        <taxon>Eukaryota</taxon>
        <taxon>Discoba</taxon>
        <taxon>Euglenozoa</taxon>
        <taxon>Kinetoplastea</taxon>
        <taxon>Metakinetoplastina</taxon>
        <taxon>Eubodonida</taxon>
        <taxon>Bodonidae</taxon>
        <taxon>Bodo</taxon>
    </lineage>
</organism>
<sequence>MLKLRCVSVKRTTPEFFRRTCVCACCGVKHVDRVLETWLVGSLLARPLAPVRPGHVIFHADFAKQCASMKMLRRYLCAFHFIEPAYHSDDFFFCHILC</sequence>
<keyword evidence="2" id="KW-1185">Reference proteome</keyword>
<reference evidence="2" key="1">
    <citation type="submission" date="2015-09" db="EMBL/GenBank/DDBJ databases">
        <authorList>
            <consortium name="Pathogen Informatics"/>
        </authorList>
    </citation>
    <scope>NUCLEOTIDE SEQUENCE [LARGE SCALE GENOMIC DNA]</scope>
    <source>
        <strain evidence="2">Lake Konstanz</strain>
    </source>
</reference>
<accession>A0A0S4JRB4</accession>
<dbReference type="EMBL" id="CYKH01001888">
    <property type="protein sequence ID" value="CUG91051.1"/>
    <property type="molecule type" value="Genomic_DNA"/>
</dbReference>
<dbReference type="AlphaFoldDB" id="A0A0S4JRB4"/>
<dbReference type="VEuPathDB" id="TriTrypDB:BSAL_29975"/>
<evidence type="ECO:0000313" key="2">
    <source>
        <dbReference type="Proteomes" id="UP000051952"/>
    </source>
</evidence>
<name>A0A0S4JRB4_BODSA</name>
<protein>
    <submittedName>
        <fullName evidence="1">Uncharacterized protein</fullName>
    </submittedName>
</protein>
<evidence type="ECO:0000313" key="1">
    <source>
        <dbReference type="EMBL" id="CUG91051.1"/>
    </source>
</evidence>
<proteinExistence type="predicted"/>
<gene>
    <name evidence="1" type="ORF">BSAL_29975</name>
</gene>